<evidence type="ECO:0000313" key="2">
    <source>
        <dbReference type="Proteomes" id="UP000712600"/>
    </source>
</evidence>
<evidence type="ECO:0000313" key="1">
    <source>
        <dbReference type="EMBL" id="KAF3501179.1"/>
    </source>
</evidence>
<dbReference type="EMBL" id="QGKX02001621">
    <property type="protein sequence ID" value="KAF3501179.1"/>
    <property type="molecule type" value="Genomic_DNA"/>
</dbReference>
<dbReference type="AlphaFoldDB" id="A0A8S9NJC0"/>
<protein>
    <submittedName>
        <fullName evidence="1">Uncharacterized protein</fullName>
    </submittedName>
</protein>
<sequence length="70" mass="7355">MHGSPDVAVTVKCREVAGVGPHIIVDGTASREKQLTTSGEGIDNDCLAGKRCKNPNMVNIHKIEAALVTT</sequence>
<organism evidence="1 2">
    <name type="scientific">Brassica cretica</name>
    <name type="common">Mustard</name>
    <dbReference type="NCBI Taxonomy" id="69181"/>
    <lineage>
        <taxon>Eukaryota</taxon>
        <taxon>Viridiplantae</taxon>
        <taxon>Streptophyta</taxon>
        <taxon>Embryophyta</taxon>
        <taxon>Tracheophyta</taxon>
        <taxon>Spermatophyta</taxon>
        <taxon>Magnoliopsida</taxon>
        <taxon>eudicotyledons</taxon>
        <taxon>Gunneridae</taxon>
        <taxon>Pentapetalae</taxon>
        <taxon>rosids</taxon>
        <taxon>malvids</taxon>
        <taxon>Brassicales</taxon>
        <taxon>Brassicaceae</taxon>
        <taxon>Brassiceae</taxon>
        <taxon>Brassica</taxon>
    </lineage>
</organism>
<proteinExistence type="predicted"/>
<reference evidence="1" key="1">
    <citation type="submission" date="2019-12" db="EMBL/GenBank/DDBJ databases">
        <title>Genome sequencing and annotation of Brassica cretica.</title>
        <authorList>
            <person name="Studholme D.J."/>
            <person name="Sarris P."/>
        </authorList>
    </citation>
    <scope>NUCLEOTIDE SEQUENCE</scope>
    <source>
        <strain evidence="1">PFS-109/04</strain>
        <tissue evidence="1">Leaf</tissue>
    </source>
</reference>
<accession>A0A8S9NJC0</accession>
<name>A0A8S9NJC0_BRACR</name>
<dbReference type="Proteomes" id="UP000712600">
    <property type="component" value="Unassembled WGS sequence"/>
</dbReference>
<gene>
    <name evidence="1" type="ORF">F2Q69_00045115</name>
</gene>
<comment type="caution">
    <text evidence="1">The sequence shown here is derived from an EMBL/GenBank/DDBJ whole genome shotgun (WGS) entry which is preliminary data.</text>
</comment>